<evidence type="ECO:0000259" key="3">
    <source>
        <dbReference type="Pfam" id="PF14662"/>
    </source>
</evidence>
<dbReference type="AlphaFoldDB" id="A0A8J5JYL1"/>
<dbReference type="GO" id="GO:0007015">
    <property type="term" value="P:actin filament organization"/>
    <property type="evidence" value="ECO:0007669"/>
    <property type="project" value="TreeGrafter"/>
</dbReference>
<dbReference type="GO" id="GO:0070840">
    <property type="term" value="F:dynein complex binding"/>
    <property type="evidence" value="ECO:0007669"/>
    <property type="project" value="TreeGrafter"/>
</dbReference>
<dbReference type="GO" id="GO:0051653">
    <property type="term" value="P:spindle localization"/>
    <property type="evidence" value="ECO:0007669"/>
    <property type="project" value="TreeGrafter"/>
</dbReference>
<feature type="compositionally biased region" description="Acidic residues" evidence="2">
    <location>
        <begin position="257"/>
        <end position="269"/>
    </location>
</feature>
<evidence type="ECO:0000256" key="2">
    <source>
        <dbReference type="SAM" id="MobiDB-lite"/>
    </source>
</evidence>
<dbReference type="GO" id="GO:0000800">
    <property type="term" value="C:lateral element"/>
    <property type="evidence" value="ECO:0007669"/>
    <property type="project" value="TreeGrafter"/>
</dbReference>
<feature type="coiled-coil region" evidence="1">
    <location>
        <begin position="104"/>
        <end position="247"/>
    </location>
</feature>
<dbReference type="EMBL" id="JAHLQT010022636">
    <property type="protein sequence ID" value="KAG7166287.1"/>
    <property type="molecule type" value="Genomic_DNA"/>
</dbReference>
<dbReference type="PANTHER" id="PTHR47300">
    <property type="entry name" value="PROTEIN KASH5"/>
    <property type="match status" value="1"/>
</dbReference>
<dbReference type="InterPro" id="IPR028170">
    <property type="entry name" value="KASH5"/>
</dbReference>
<name>A0A8J5JYL1_HOMAM</name>
<dbReference type="GO" id="GO:0034397">
    <property type="term" value="P:telomere localization"/>
    <property type="evidence" value="ECO:0007669"/>
    <property type="project" value="InterPro"/>
</dbReference>
<dbReference type="InterPro" id="IPR028168">
    <property type="entry name" value="KASH5_CC"/>
</dbReference>
<dbReference type="GO" id="GO:0005640">
    <property type="term" value="C:nuclear outer membrane"/>
    <property type="evidence" value="ECO:0007669"/>
    <property type="project" value="TreeGrafter"/>
</dbReference>
<feature type="region of interest" description="Disordered" evidence="2">
    <location>
        <begin position="415"/>
        <end position="464"/>
    </location>
</feature>
<keyword evidence="5" id="KW-1185">Reference proteome</keyword>
<feature type="region of interest" description="Disordered" evidence="2">
    <location>
        <begin position="503"/>
        <end position="572"/>
    </location>
</feature>
<evidence type="ECO:0000313" key="4">
    <source>
        <dbReference type="EMBL" id="KAG7166287.1"/>
    </source>
</evidence>
<protein>
    <submittedName>
        <fullName evidence="4">KASH5-like</fullName>
    </submittedName>
</protein>
<organism evidence="4 5">
    <name type="scientific">Homarus americanus</name>
    <name type="common">American lobster</name>
    <dbReference type="NCBI Taxonomy" id="6706"/>
    <lineage>
        <taxon>Eukaryota</taxon>
        <taxon>Metazoa</taxon>
        <taxon>Ecdysozoa</taxon>
        <taxon>Arthropoda</taxon>
        <taxon>Crustacea</taxon>
        <taxon>Multicrustacea</taxon>
        <taxon>Malacostraca</taxon>
        <taxon>Eumalacostraca</taxon>
        <taxon>Eucarida</taxon>
        <taxon>Decapoda</taxon>
        <taxon>Pleocyemata</taxon>
        <taxon>Astacidea</taxon>
        <taxon>Nephropoidea</taxon>
        <taxon>Nephropidae</taxon>
        <taxon>Homarus</taxon>
    </lineage>
</organism>
<gene>
    <name evidence="4" type="primary">Ccdc155-L</name>
    <name evidence="4" type="ORF">Hamer_G011116</name>
</gene>
<dbReference type="GO" id="GO:0090220">
    <property type="term" value="P:chromosome localization to nuclear envelope involved in homologous chromosome segregation"/>
    <property type="evidence" value="ECO:0007669"/>
    <property type="project" value="TreeGrafter"/>
</dbReference>
<sequence length="769" mass="85764">MFLSDGGKNNPFDNVSFRGGSDKTSRLGDKQEVFNYTFGSIEDEGGVTRPDPGELQQEVLELAHTNRRLTGENADLTAHLTHAEDTNLSLREQCHHLEHTLSSVQQQLVAARRLEAEMEEVQNQLECEREEKEQLQTRLTYLEKDNLTLTTRLEDLLQQMESDQEDTESQAALQAELVKNHKDEVATLVNELAKWKVEAETHALAAHHLDETAKDLRKLNTALRDEKANLEEQLAHLKEELVSATHSETEISGIDVGEEAEQNNVDSEEVMLSRPHSKGTWGAPSFSTPYCNKSALSSPEDTPLSIHSEIQTMGEYSGSLPFCEKSKNTTSSVVKSEAGVNTVPQPYLSDKSLSSLTSLLNSMLKWWRDWEERGVPLLKGTIEEDTAALHVHFIAHHEELLKLEKELQEIKKQIVIHTPPPSSGRTSVSDGCREGSLSSPRDTQLPSAQHVTPKSKPQKTPGSLVSQLISRFEQSSRSTSPACSELSDRFGFVECNSNLSKMVERSRAGRGSSSSYPDHDCGRSSPSYDGGRSSASSDFGRASPSSEHTSPTFKTMEDHKIQKKNSSESDSCLGSNLVISEESGDEHYCSSDILSAKDCVGETSPTSQEYIDIVLHNSIEQDTDFTYMDTENTVQETSTTVVCDNIEEDNKEEDLPEDTEKFGGILLDCGLETEDLVTKEDNRKEDNRNVENEDHTGSSAHRDDQEKDNGSTTTVEVDIELETDIYMETSHLMKLMNELTLMEDKKESFTAVLTRLYRLTLQVSTDTYK</sequence>
<keyword evidence="1" id="KW-0175">Coiled coil</keyword>
<evidence type="ECO:0000313" key="5">
    <source>
        <dbReference type="Proteomes" id="UP000747542"/>
    </source>
</evidence>
<reference evidence="4" key="1">
    <citation type="journal article" date="2021" name="Sci. Adv.">
        <title>The American lobster genome reveals insights on longevity, neural, and immune adaptations.</title>
        <authorList>
            <person name="Polinski J.M."/>
            <person name="Zimin A.V."/>
            <person name="Clark K.F."/>
            <person name="Kohn A.B."/>
            <person name="Sadowski N."/>
            <person name="Timp W."/>
            <person name="Ptitsyn A."/>
            <person name="Khanna P."/>
            <person name="Romanova D.Y."/>
            <person name="Williams P."/>
            <person name="Greenwood S.J."/>
            <person name="Moroz L.L."/>
            <person name="Walt D.R."/>
            <person name="Bodnar A.G."/>
        </authorList>
    </citation>
    <scope>NUCLEOTIDE SEQUENCE</scope>
    <source>
        <strain evidence="4">GMGI-L3</strain>
    </source>
</reference>
<proteinExistence type="predicted"/>
<feature type="region of interest" description="Disordered" evidence="2">
    <location>
        <begin position="677"/>
        <end position="716"/>
    </location>
</feature>
<dbReference type="GO" id="GO:0007129">
    <property type="term" value="P:homologous chromosome pairing at meiosis"/>
    <property type="evidence" value="ECO:0007669"/>
    <property type="project" value="TreeGrafter"/>
</dbReference>
<dbReference type="Pfam" id="PF14662">
    <property type="entry name" value="KASH_CCD"/>
    <property type="match status" value="1"/>
</dbReference>
<feature type="region of interest" description="Disordered" evidence="2">
    <location>
        <begin position="1"/>
        <end position="28"/>
    </location>
</feature>
<dbReference type="GO" id="GO:0034993">
    <property type="term" value="C:meiotic nuclear membrane microtubule tethering complex"/>
    <property type="evidence" value="ECO:0007669"/>
    <property type="project" value="InterPro"/>
</dbReference>
<feature type="compositionally biased region" description="Polar residues" evidence="2">
    <location>
        <begin position="436"/>
        <end position="452"/>
    </location>
</feature>
<dbReference type="GO" id="GO:0000781">
    <property type="term" value="C:chromosome, telomeric region"/>
    <property type="evidence" value="ECO:0007669"/>
    <property type="project" value="TreeGrafter"/>
</dbReference>
<dbReference type="GO" id="GO:0051225">
    <property type="term" value="P:spindle assembly"/>
    <property type="evidence" value="ECO:0007669"/>
    <property type="project" value="TreeGrafter"/>
</dbReference>
<evidence type="ECO:0000256" key="1">
    <source>
        <dbReference type="SAM" id="Coils"/>
    </source>
</evidence>
<comment type="caution">
    <text evidence="4">The sequence shown here is derived from an EMBL/GenBank/DDBJ whole genome shotgun (WGS) entry which is preliminary data.</text>
</comment>
<dbReference type="GO" id="GO:0090619">
    <property type="term" value="C:meiotic spindle pole"/>
    <property type="evidence" value="ECO:0007669"/>
    <property type="project" value="TreeGrafter"/>
</dbReference>
<feature type="compositionally biased region" description="Polar residues" evidence="2">
    <location>
        <begin position="533"/>
        <end position="553"/>
    </location>
</feature>
<accession>A0A8J5JYL1</accession>
<dbReference type="Proteomes" id="UP000747542">
    <property type="component" value="Unassembled WGS sequence"/>
</dbReference>
<feature type="compositionally biased region" description="Basic and acidic residues" evidence="2">
    <location>
        <begin position="677"/>
        <end position="709"/>
    </location>
</feature>
<feature type="region of interest" description="Disordered" evidence="2">
    <location>
        <begin position="257"/>
        <end position="284"/>
    </location>
</feature>
<feature type="domain" description="KASH5-like coiled-coil" evidence="3">
    <location>
        <begin position="57"/>
        <end position="236"/>
    </location>
</feature>
<dbReference type="PANTHER" id="PTHR47300:SF1">
    <property type="entry name" value="PROTEIN KASH5"/>
    <property type="match status" value="1"/>
</dbReference>